<dbReference type="RefSeq" id="WP_190896364.1">
    <property type="nucleotide sequence ID" value="NZ_JACJTE010000077.1"/>
</dbReference>
<dbReference type="EMBL" id="JACJTE010000077">
    <property type="protein sequence ID" value="MBD2565294.1"/>
    <property type="molecule type" value="Genomic_DNA"/>
</dbReference>
<keyword evidence="3" id="KW-1185">Reference proteome</keyword>
<evidence type="ECO:0000313" key="2">
    <source>
        <dbReference type="EMBL" id="MBD2565294.1"/>
    </source>
</evidence>
<sequence>MFTSTERIKAEDQSIALYLENLLSNKYQIPTFQRDVVWEKDNVKKLWDSIYKFYPLGSILIWKTNTKLESHREIGGIKFADNFHSNEYQYILDGQQRTTSLLTSIHGGKGKIANNENFDPTLYIDLTIKLTDPTDDTNYAKRFLFWDEIDDRDGKLTANTGRKNRYQDKLIISLIDIIKNPGEIERNLHKNGYGDFENPYMQQLRRIREVLYSYKISFIELRGIEVAEVCQIFERINQAGKPLDIFDIVVAKTFRSENKTSNISGFYLRELFDKFKKTMSSSQYANIDNWTLLQMLAVVVKLEFPEAGIQNITDMYLNKLKTEHIEAVWSNFKTAVAKTFDFFDNILHIKGGRLIPYRYLYLTITAYFYRNDKPDYSFLNKYFWYYSFHNVDLLTNTTHLWEHIYFVNQQKANSTYSFNKFNIDKNSIRKSFYSYRGRLSRAILSLYANHKPQDWAKPHRDILSDVYYLLTDKPNLHHIFPVNFIKQSGIANQIECDSMMNIAYLSQITNLKISDKNPLDYLKEYDEPGLEAVLRSHLIPTIILEWSRADALPENALTIFIEERVNLLLEALRLKLDGIEFNVFDMGDRTDNIYS</sequence>
<reference evidence="2 3" key="1">
    <citation type="journal article" date="2020" name="ISME J.">
        <title>Comparative genomics reveals insights into cyanobacterial evolution and habitat adaptation.</title>
        <authorList>
            <person name="Chen M.Y."/>
            <person name="Teng W.K."/>
            <person name="Zhao L."/>
            <person name="Hu C.X."/>
            <person name="Zhou Y.K."/>
            <person name="Han B.P."/>
            <person name="Song L.R."/>
            <person name="Shu W.S."/>
        </authorList>
    </citation>
    <scope>NUCLEOTIDE SEQUENCE [LARGE SCALE GENOMIC DNA]</scope>
    <source>
        <strain evidence="2 3">FACHB-391</strain>
    </source>
</reference>
<dbReference type="InterPro" id="IPR004919">
    <property type="entry name" value="GmrSD_N"/>
</dbReference>
<dbReference type="Proteomes" id="UP000604661">
    <property type="component" value="Unassembled WGS sequence"/>
</dbReference>
<protein>
    <submittedName>
        <fullName evidence="2">DUF262 domain-containing protein</fullName>
    </submittedName>
</protein>
<dbReference type="Pfam" id="PF03235">
    <property type="entry name" value="GmrSD_N"/>
    <property type="match status" value="1"/>
</dbReference>
<accession>A0ABR8F5V0</accession>
<proteinExistence type="predicted"/>
<comment type="caution">
    <text evidence="2">The sequence shown here is derived from an EMBL/GenBank/DDBJ whole genome shotgun (WGS) entry which is preliminary data.</text>
</comment>
<feature type="domain" description="GmrSD restriction endonucleases N-terminal" evidence="1">
    <location>
        <begin position="20"/>
        <end position="253"/>
    </location>
</feature>
<dbReference type="PANTHER" id="PTHR37292:SF2">
    <property type="entry name" value="DUF262 DOMAIN-CONTAINING PROTEIN"/>
    <property type="match status" value="1"/>
</dbReference>
<evidence type="ECO:0000313" key="3">
    <source>
        <dbReference type="Proteomes" id="UP000604661"/>
    </source>
</evidence>
<gene>
    <name evidence="2" type="ORF">H6G95_32915</name>
</gene>
<name>A0ABR8F5V0_NOSLI</name>
<organism evidence="2 3">
    <name type="scientific">Nostoc linckia FACHB-391</name>
    <dbReference type="NCBI Taxonomy" id="2692906"/>
    <lineage>
        <taxon>Bacteria</taxon>
        <taxon>Bacillati</taxon>
        <taxon>Cyanobacteriota</taxon>
        <taxon>Cyanophyceae</taxon>
        <taxon>Nostocales</taxon>
        <taxon>Nostocaceae</taxon>
        <taxon>Nostoc</taxon>
    </lineage>
</organism>
<dbReference type="PANTHER" id="PTHR37292">
    <property type="entry name" value="VNG6097C"/>
    <property type="match status" value="1"/>
</dbReference>
<evidence type="ECO:0000259" key="1">
    <source>
        <dbReference type="Pfam" id="PF03235"/>
    </source>
</evidence>